<protein>
    <recommendedName>
        <fullName evidence="3">Arginine/agmatine antiporter</fullName>
    </recommendedName>
</protein>
<dbReference type="PANTHER" id="PTHR42770">
    <property type="entry name" value="AMINO ACID TRANSPORTER-RELATED"/>
    <property type="match status" value="1"/>
</dbReference>
<reference evidence="10 11" key="1">
    <citation type="submission" date="2017-10" db="EMBL/GenBank/DDBJ databases">
        <title>Whole genome sequencing of members of genus Pseudoxanthomonas.</title>
        <authorList>
            <person name="Kumar S."/>
            <person name="Bansal K."/>
            <person name="Kaur A."/>
            <person name="Patil P."/>
            <person name="Sharma S."/>
            <person name="Patil P.B."/>
        </authorList>
    </citation>
    <scope>NUCLEOTIDE SEQUENCE [LARGE SCALE GENOMIC DNA]</scope>
    <source>
        <strain evidence="10 11">DSM 17801</strain>
    </source>
</reference>
<comment type="function">
    <text evidence="8">Major component of the acid-resistance (AR) system allowing enteric pathogens to survive the acidic environment in the stomach. Exchanges extracellular arginine for its intracellular decarboxylation product agmatine (Agm) thereby expelling intracellular protons. Probably undergoes several conformational states in order to translocate the substrate across the membrane; keeps the substrate accessible to only 1 side of the membrane at a time by opening and closing 3 membrane-internal gates.</text>
</comment>
<evidence type="ECO:0000256" key="2">
    <source>
        <dbReference type="ARBA" id="ARBA00008220"/>
    </source>
</evidence>
<dbReference type="Gene3D" id="1.20.1740.10">
    <property type="entry name" value="Amino acid/polyamine transporter I"/>
    <property type="match status" value="1"/>
</dbReference>
<name>A0ABQ6Z3R9_9GAMM</name>
<feature type="transmembrane region" description="Helical" evidence="9">
    <location>
        <begin position="210"/>
        <end position="228"/>
    </location>
</feature>
<feature type="transmembrane region" description="Helical" evidence="9">
    <location>
        <begin position="333"/>
        <end position="353"/>
    </location>
</feature>
<dbReference type="PANTHER" id="PTHR42770:SF18">
    <property type="entry name" value="ARGININE_AGMATINE ANTIPORTER"/>
    <property type="match status" value="1"/>
</dbReference>
<comment type="similarity">
    <text evidence="2">Belongs to the amino acid-polyamine-organocation (APC) superfamily. Basic amino acid/polyamine antiporter (APA) (TC 2.A.3.2) family.</text>
</comment>
<dbReference type="RefSeq" id="WP_162411396.1">
    <property type="nucleotide sequence ID" value="NZ_PDWN01000017.1"/>
</dbReference>
<keyword evidence="7 9" id="KW-0472">Membrane</keyword>
<gene>
    <name evidence="10" type="ORF">CSC65_14890</name>
</gene>
<proteinExistence type="inferred from homology"/>
<feature type="transmembrane region" description="Helical" evidence="9">
    <location>
        <begin position="359"/>
        <end position="380"/>
    </location>
</feature>
<accession>A0ABQ6Z3R9</accession>
<dbReference type="Pfam" id="PF13520">
    <property type="entry name" value="AA_permease_2"/>
    <property type="match status" value="1"/>
</dbReference>
<keyword evidence="6 9" id="KW-1133">Transmembrane helix</keyword>
<feature type="transmembrane region" description="Helical" evidence="9">
    <location>
        <begin position="418"/>
        <end position="436"/>
    </location>
</feature>
<dbReference type="PIRSF" id="PIRSF006060">
    <property type="entry name" value="AA_transporter"/>
    <property type="match status" value="1"/>
</dbReference>
<evidence type="ECO:0000313" key="11">
    <source>
        <dbReference type="Proteomes" id="UP000788419"/>
    </source>
</evidence>
<comment type="subcellular location">
    <subcellularLocation>
        <location evidence="1">Cell membrane</location>
        <topology evidence="1">Multi-pass membrane protein</topology>
    </subcellularLocation>
</comment>
<keyword evidence="4" id="KW-1003">Cell membrane</keyword>
<feature type="transmembrane region" description="Helical" evidence="9">
    <location>
        <begin position="240"/>
        <end position="260"/>
    </location>
</feature>
<evidence type="ECO:0000256" key="7">
    <source>
        <dbReference type="ARBA" id="ARBA00023136"/>
    </source>
</evidence>
<evidence type="ECO:0000256" key="1">
    <source>
        <dbReference type="ARBA" id="ARBA00004651"/>
    </source>
</evidence>
<dbReference type="InterPro" id="IPR002293">
    <property type="entry name" value="AA/rel_permease1"/>
</dbReference>
<feature type="transmembrane region" description="Helical" evidence="9">
    <location>
        <begin position="29"/>
        <end position="52"/>
    </location>
</feature>
<feature type="transmembrane region" description="Helical" evidence="9">
    <location>
        <begin position="280"/>
        <end position="301"/>
    </location>
</feature>
<evidence type="ECO:0000256" key="9">
    <source>
        <dbReference type="SAM" id="Phobius"/>
    </source>
</evidence>
<dbReference type="InterPro" id="IPR050367">
    <property type="entry name" value="APC_superfamily"/>
</dbReference>
<feature type="transmembrane region" description="Helical" evidence="9">
    <location>
        <begin position="58"/>
        <end position="76"/>
    </location>
</feature>
<comment type="caution">
    <text evidence="10">The sequence shown here is derived from an EMBL/GenBank/DDBJ whole genome shotgun (WGS) entry which is preliminary data.</text>
</comment>
<keyword evidence="5 9" id="KW-0812">Transmembrane</keyword>
<evidence type="ECO:0000313" key="10">
    <source>
        <dbReference type="EMBL" id="KAF1692245.1"/>
    </source>
</evidence>
<evidence type="ECO:0000256" key="4">
    <source>
        <dbReference type="ARBA" id="ARBA00022475"/>
    </source>
</evidence>
<evidence type="ECO:0000256" key="8">
    <source>
        <dbReference type="ARBA" id="ARBA00045636"/>
    </source>
</evidence>
<organism evidence="10 11">
    <name type="scientific">Pseudoxanthomonas daejeonensis</name>
    <dbReference type="NCBI Taxonomy" id="266062"/>
    <lineage>
        <taxon>Bacteria</taxon>
        <taxon>Pseudomonadati</taxon>
        <taxon>Pseudomonadota</taxon>
        <taxon>Gammaproteobacteria</taxon>
        <taxon>Lysobacterales</taxon>
        <taxon>Lysobacteraceae</taxon>
        <taxon>Pseudoxanthomonas</taxon>
    </lineage>
</organism>
<feature type="transmembrane region" description="Helical" evidence="9">
    <location>
        <begin position="174"/>
        <end position="198"/>
    </location>
</feature>
<evidence type="ECO:0000256" key="5">
    <source>
        <dbReference type="ARBA" id="ARBA00022692"/>
    </source>
</evidence>
<feature type="transmembrane region" description="Helical" evidence="9">
    <location>
        <begin position="138"/>
        <end position="162"/>
    </location>
</feature>
<evidence type="ECO:0000256" key="6">
    <source>
        <dbReference type="ARBA" id="ARBA00022989"/>
    </source>
</evidence>
<sequence>MTQRPRPGGPPPGPHSAQGLLRAVGRWQILGLSINSVVGSGVYLLPATAFALLGPYSVWGVLLAGLTVSLLVLCYAKAASYFDVQGGSVLYAREAFGPFAGFQVGWMIWLTRIATAASLANGLAAAIARFWAPAGDGGGRILVIAGSLLLLAGINIIGVRWAANVSMALVVGKLLPLALFVCIGLFHVDWSMAFGAAAPSALDWRQTGQAALLLLFAYAGFENLSVAAGEYHNPRRNVPFALVAMIVLVTALYAAVQLVAQGTLPGLAASTTPLADAAAMFGGETLALLLTLGAALSILGTSNATMLLGPRFLHTLASDGYGPRVFAHVHPRLHTPAVAIAFQCALALALALSGSFVQLALLSMVTRLLAYISTSASVLVLRRRHGDPPGSFGLPGGTLVPVAALVLSLAMLLSASPMHLLAVALAMAVGSVFYRFPRRTG</sequence>
<dbReference type="Proteomes" id="UP000788419">
    <property type="component" value="Unassembled WGS sequence"/>
</dbReference>
<feature type="transmembrane region" description="Helical" evidence="9">
    <location>
        <begin position="392"/>
        <end position="412"/>
    </location>
</feature>
<dbReference type="EMBL" id="PDWN01000017">
    <property type="protein sequence ID" value="KAF1692245.1"/>
    <property type="molecule type" value="Genomic_DNA"/>
</dbReference>
<evidence type="ECO:0000256" key="3">
    <source>
        <dbReference type="ARBA" id="ARBA00021069"/>
    </source>
</evidence>
<keyword evidence="11" id="KW-1185">Reference proteome</keyword>